<evidence type="ECO:0000256" key="1">
    <source>
        <dbReference type="SAM" id="Phobius"/>
    </source>
</evidence>
<comment type="caution">
    <text evidence="2">The sequence shown here is derived from an EMBL/GenBank/DDBJ whole genome shotgun (WGS) entry which is preliminary data.</text>
</comment>
<evidence type="ECO:0000313" key="2">
    <source>
        <dbReference type="EMBL" id="MDN3492108.1"/>
    </source>
</evidence>
<feature type="transmembrane region" description="Helical" evidence="1">
    <location>
        <begin position="38"/>
        <end position="55"/>
    </location>
</feature>
<feature type="transmembrane region" description="Helical" evidence="1">
    <location>
        <begin position="115"/>
        <end position="135"/>
    </location>
</feature>
<gene>
    <name evidence="2" type="ORF">QMA06_05210</name>
</gene>
<reference evidence="2 3" key="1">
    <citation type="journal article" date="2023" name="Int. J. Syst. Evol. Microbiol.">
        <title>Winogradskyella bathintestinalis sp. nov., isolated from the intestine of the deep-sea loosejaw dragonfish, Malacosteus niger.</title>
        <authorList>
            <person name="Uniacke-Lowe S."/>
            <person name="Johnson C.N."/>
            <person name="Stanton C."/>
            <person name="Hill C."/>
            <person name="Ross P."/>
        </authorList>
    </citation>
    <scope>NUCLEOTIDE SEQUENCE [LARGE SCALE GENOMIC DNA]</scope>
    <source>
        <strain evidence="2 3">APC 3343</strain>
    </source>
</reference>
<keyword evidence="1" id="KW-0812">Transmembrane</keyword>
<dbReference type="RefSeq" id="WP_290205819.1">
    <property type="nucleotide sequence ID" value="NZ_JASDDK010000002.1"/>
</dbReference>
<feature type="transmembrane region" description="Helical" evidence="1">
    <location>
        <begin position="227"/>
        <end position="256"/>
    </location>
</feature>
<dbReference type="EMBL" id="JASDDK010000002">
    <property type="protein sequence ID" value="MDN3492108.1"/>
    <property type="molecule type" value="Genomic_DNA"/>
</dbReference>
<evidence type="ECO:0008006" key="4">
    <source>
        <dbReference type="Google" id="ProtNLM"/>
    </source>
</evidence>
<sequence>MKYWSEIKYKLTDHITVAMQLLLLMLGIYIFIMAEKERFWKIPMLFIGLMVWFFLQKKSKHPIIWIAFFALLVFDLYHFYFRVANHHFMLMFMVLPVIFYMYHQKRSILLKNIQMLLVIVILTSVVQKLLSSQFMSGDFYYYMMNKGSIFGTFLNFFPDSLEVAQSNRASMLALYALDPNEGEHIVLNNVFPYLGQISFLFAWATVAVEFLVAIAILWKPRHIVTHLLFLTMILGILCTRLETGFMALLAICGIFLCHNIKLRLLYVMIVMGCIALVVTKLGYH</sequence>
<feature type="transmembrane region" description="Helical" evidence="1">
    <location>
        <begin position="12"/>
        <end position="32"/>
    </location>
</feature>
<keyword evidence="1" id="KW-0472">Membrane</keyword>
<name>A0ABT7ZSW8_9FLAO</name>
<feature type="transmembrane region" description="Helical" evidence="1">
    <location>
        <begin position="86"/>
        <end position="103"/>
    </location>
</feature>
<keyword evidence="1" id="KW-1133">Transmembrane helix</keyword>
<accession>A0ABT7ZSW8</accession>
<keyword evidence="3" id="KW-1185">Reference proteome</keyword>
<feature type="transmembrane region" description="Helical" evidence="1">
    <location>
        <begin position="197"/>
        <end position="218"/>
    </location>
</feature>
<evidence type="ECO:0000313" key="3">
    <source>
        <dbReference type="Proteomes" id="UP001231197"/>
    </source>
</evidence>
<feature type="transmembrane region" description="Helical" evidence="1">
    <location>
        <begin position="62"/>
        <end position="80"/>
    </location>
</feature>
<proteinExistence type="predicted"/>
<protein>
    <recommendedName>
        <fullName evidence="4">O-antigen ligase domain-containing protein</fullName>
    </recommendedName>
</protein>
<organism evidence="2 3">
    <name type="scientific">Winogradskyella bathintestinalis</name>
    <dbReference type="NCBI Taxonomy" id="3035208"/>
    <lineage>
        <taxon>Bacteria</taxon>
        <taxon>Pseudomonadati</taxon>
        <taxon>Bacteroidota</taxon>
        <taxon>Flavobacteriia</taxon>
        <taxon>Flavobacteriales</taxon>
        <taxon>Flavobacteriaceae</taxon>
        <taxon>Winogradskyella</taxon>
    </lineage>
</organism>
<dbReference type="Proteomes" id="UP001231197">
    <property type="component" value="Unassembled WGS sequence"/>
</dbReference>
<feature type="transmembrane region" description="Helical" evidence="1">
    <location>
        <begin position="262"/>
        <end position="283"/>
    </location>
</feature>